<keyword evidence="2" id="KW-1185">Reference proteome</keyword>
<reference evidence="1" key="1">
    <citation type="journal article" date="2014" name="Int. J. Syst. Evol. Microbiol.">
        <title>Complete genome sequence of Corynebacterium casei LMG S-19264T (=DSM 44701T), isolated from a smear-ripened cheese.</title>
        <authorList>
            <consortium name="US DOE Joint Genome Institute (JGI-PGF)"/>
            <person name="Walter F."/>
            <person name="Albersmeier A."/>
            <person name="Kalinowski J."/>
            <person name="Ruckert C."/>
        </authorList>
    </citation>
    <scope>NUCLEOTIDE SEQUENCE</scope>
    <source>
        <strain evidence="1">CGMCC 1.12153</strain>
    </source>
</reference>
<gene>
    <name evidence="1" type="primary">yoaF</name>
    <name evidence="1" type="ORF">GCM10010954_15370</name>
</gene>
<sequence>MDVLLALGIAAAGYFIGDGLKNFKNPSAPDFLSKLDDEDDHQLVKQKDVHYVLGVSKEDGQQLLRDHPEIPHVTINQNVYYPKDQLKAWVRKIGS</sequence>
<evidence type="ECO:0008006" key="3">
    <source>
        <dbReference type="Google" id="ProtNLM"/>
    </source>
</evidence>
<comment type="caution">
    <text evidence="1">The sequence shown here is derived from an EMBL/GenBank/DDBJ whole genome shotgun (WGS) entry which is preliminary data.</text>
</comment>
<evidence type="ECO:0000313" key="1">
    <source>
        <dbReference type="EMBL" id="GGF17547.1"/>
    </source>
</evidence>
<name>A0A917B3H6_HALAA</name>
<organism evidence="1 2">
    <name type="scientific">Halobacillus andaensis</name>
    <dbReference type="NCBI Taxonomy" id="1176239"/>
    <lineage>
        <taxon>Bacteria</taxon>
        <taxon>Bacillati</taxon>
        <taxon>Bacillota</taxon>
        <taxon>Bacilli</taxon>
        <taxon>Bacillales</taxon>
        <taxon>Bacillaceae</taxon>
        <taxon>Halobacillus</taxon>
    </lineage>
</organism>
<protein>
    <recommendedName>
        <fullName evidence="3">DNA-binding protein</fullName>
    </recommendedName>
</protein>
<dbReference type="EMBL" id="BMEL01000002">
    <property type="protein sequence ID" value="GGF17547.1"/>
    <property type="molecule type" value="Genomic_DNA"/>
</dbReference>
<evidence type="ECO:0000313" key="2">
    <source>
        <dbReference type="Proteomes" id="UP000660110"/>
    </source>
</evidence>
<reference evidence="1" key="2">
    <citation type="submission" date="2020-09" db="EMBL/GenBank/DDBJ databases">
        <authorList>
            <person name="Sun Q."/>
            <person name="Zhou Y."/>
        </authorList>
    </citation>
    <scope>NUCLEOTIDE SEQUENCE</scope>
    <source>
        <strain evidence="1">CGMCC 1.12153</strain>
    </source>
</reference>
<dbReference type="Proteomes" id="UP000660110">
    <property type="component" value="Unassembled WGS sequence"/>
</dbReference>
<dbReference type="RefSeq" id="WP_188376920.1">
    <property type="nucleotide sequence ID" value="NZ_BMEL01000002.1"/>
</dbReference>
<accession>A0A917B3H6</accession>
<proteinExistence type="predicted"/>
<dbReference type="AlphaFoldDB" id="A0A917B3H6"/>